<dbReference type="SUPFAM" id="SSF81593">
    <property type="entry name" value="Nucleotidyltransferase substrate binding subunit/domain"/>
    <property type="match status" value="1"/>
</dbReference>
<dbReference type="AlphaFoldDB" id="A0A1K1SF49"/>
<organism evidence="2 4">
    <name type="scientific">Chitinophaga sancti</name>
    <dbReference type="NCBI Taxonomy" id="1004"/>
    <lineage>
        <taxon>Bacteria</taxon>
        <taxon>Pseudomonadati</taxon>
        <taxon>Bacteroidota</taxon>
        <taxon>Chitinophagia</taxon>
        <taxon>Chitinophagales</taxon>
        <taxon>Chitinophagaceae</taxon>
        <taxon>Chitinophaga</taxon>
    </lineage>
</organism>
<evidence type="ECO:0000313" key="5">
    <source>
        <dbReference type="Proteomes" id="UP001326715"/>
    </source>
</evidence>
<dbReference type="Gene3D" id="1.20.120.330">
    <property type="entry name" value="Nucleotidyltransferases domain 2"/>
    <property type="match status" value="1"/>
</dbReference>
<dbReference type="SMART" id="SM00748">
    <property type="entry name" value="HEPN"/>
    <property type="match status" value="1"/>
</dbReference>
<dbReference type="PROSITE" id="PS50910">
    <property type="entry name" value="HEPN"/>
    <property type="match status" value="1"/>
</dbReference>
<dbReference type="Proteomes" id="UP000183788">
    <property type="component" value="Unassembled WGS sequence"/>
</dbReference>
<dbReference type="Proteomes" id="UP001326715">
    <property type="component" value="Chromosome"/>
</dbReference>
<evidence type="ECO:0000313" key="3">
    <source>
        <dbReference type="EMBL" id="WQG87853.1"/>
    </source>
</evidence>
<name>A0A1K1SF49_9BACT</name>
<reference evidence="3 5" key="2">
    <citation type="submission" date="2023-11" db="EMBL/GenBank/DDBJ databases">
        <title>MicrobeMod: A computational toolkit for identifying prokaryotic methylation and restriction-modification with nanopore sequencing.</title>
        <authorList>
            <person name="Crits-Christoph A."/>
            <person name="Kang S.C."/>
            <person name="Lee H."/>
            <person name="Ostrov N."/>
        </authorList>
    </citation>
    <scope>NUCLEOTIDE SEQUENCE [LARGE SCALE GENOMIC DNA]</scope>
    <source>
        <strain evidence="3 5">ATCC 23090</strain>
    </source>
</reference>
<dbReference type="RefSeq" id="WP_072364313.1">
    <property type="nucleotide sequence ID" value="NZ_CP139972.1"/>
</dbReference>
<dbReference type="EMBL" id="CP140154">
    <property type="protein sequence ID" value="WQG87853.1"/>
    <property type="molecule type" value="Genomic_DNA"/>
</dbReference>
<sequence>MNTTTFQHLAKPQREQLVQLIQKIVKNFLPLKIICYGYRTTTMSDWSCFFDRDTRIETTSPTYDLLIITDDEEKRQQHEIVDMVEKYALSLRFDATIIVLPMNSVNKGLENGKRFVSSLFRYGVILYSNGFVLSTPRQEMETSMLKDIIEANWHTNFDKAQRYLKTAAYCFNNGWNELTVFDLHQSVEHACIAILRAYTGYRPTTHNLSRLLKLTCNISLEVMVVFPCLTKEETDLFNTLNRAYTEARYKDTYSVSTEVTKTIMDRVITLLNLIEKLYERKRNSLESALPVSFPLNVNSQ</sequence>
<evidence type="ECO:0000313" key="4">
    <source>
        <dbReference type="Proteomes" id="UP000183788"/>
    </source>
</evidence>
<reference evidence="2 4" key="1">
    <citation type="submission" date="2016-11" db="EMBL/GenBank/DDBJ databases">
        <authorList>
            <person name="Jaros S."/>
            <person name="Januszkiewicz K."/>
            <person name="Wedrychowicz H."/>
        </authorList>
    </citation>
    <scope>NUCLEOTIDE SEQUENCE [LARGE SCALE GENOMIC DNA]</scope>
    <source>
        <strain evidence="2 4">DSM 784</strain>
    </source>
</reference>
<keyword evidence="5" id="KW-1185">Reference proteome</keyword>
<gene>
    <name evidence="2" type="ORF">SAMN05661012_05305</name>
    <name evidence="3" type="ORF">SR876_23275</name>
</gene>
<protein>
    <submittedName>
        <fullName evidence="2">HEPN domain-containing protein</fullName>
    </submittedName>
</protein>
<dbReference type="STRING" id="1004.SAMN05661012_05305"/>
<proteinExistence type="predicted"/>
<accession>A0A1K1SF49</accession>
<feature type="domain" description="HEPN" evidence="1">
    <location>
        <begin position="157"/>
        <end position="277"/>
    </location>
</feature>
<dbReference type="InterPro" id="IPR007842">
    <property type="entry name" value="HEPN_dom"/>
</dbReference>
<dbReference type="EMBL" id="FPIZ01000021">
    <property type="protein sequence ID" value="SFW82740.1"/>
    <property type="molecule type" value="Genomic_DNA"/>
</dbReference>
<evidence type="ECO:0000313" key="2">
    <source>
        <dbReference type="EMBL" id="SFW82740.1"/>
    </source>
</evidence>
<dbReference type="OrthoDB" id="1321649at2"/>
<evidence type="ECO:0000259" key="1">
    <source>
        <dbReference type="PROSITE" id="PS50910"/>
    </source>
</evidence>
<dbReference type="Pfam" id="PF05168">
    <property type="entry name" value="HEPN"/>
    <property type="match status" value="1"/>
</dbReference>